<reference evidence="2" key="1">
    <citation type="journal article" date="2021" name="BMC Genomics">
        <title>Chromosome-level genome assembly and manually-curated proteome of model necrotroph Parastagonospora nodorum Sn15 reveals a genome-wide trove of candidate effector homologs, and redundancy of virulence-related functions within an accessory chromosome.</title>
        <authorList>
            <person name="Bertazzoni S."/>
            <person name="Jones D.A.B."/>
            <person name="Phan H.T."/>
            <person name="Tan K.-C."/>
            <person name="Hane J.K."/>
        </authorList>
    </citation>
    <scope>NUCLEOTIDE SEQUENCE [LARGE SCALE GENOMIC DNA]</scope>
    <source>
        <strain evidence="2">SN15 / ATCC MYA-4574 / FGSC 10173)</strain>
    </source>
</reference>
<dbReference type="VEuPathDB" id="FungiDB:JI435_122980"/>
<evidence type="ECO:0000313" key="2">
    <source>
        <dbReference type="Proteomes" id="UP000663193"/>
    </source>
</evidence>
<organism evidence="1 2">
    <name type="scientific">Phaeosphaeria nodorum (strain SN15 / ATCC MYA-4574 / FGSC 10173)</name>
    <name type="common">Glume blotch fungus</name>
    <name type="synonym">Parastagonospora nodorum</name>
    <dbReference type="NCBI Taxonomy" id="321614"/>
    <lineage>
        <taxon>Eukaryota</taxon>
        <taxon>Fungi</taxon>
        <taxon>Dikarya</taxon>
        <taxon>Ascomycota</taxon>
        <taxon>Pezizomycotina</taxon>
        <taxon>Dothideomycetes</taxon>
        <taxon>Pleosporomycetidae</taxon>
        <taxon>Pleosporales</taxon>
        <taxon>Pleosporineae</taxon>
        <taxon>Phaeosphaeriaceae</taxon>
        <taxon>Parastagonospora</taxon>
    </lineage>
</organism>
<dbReference type="OrthoDB" id="3692694at2759"/>
<dbReference type="AlphaFoldDB" id="A0A7U2ICD4"/>
<accession>A0A7U2ICD4</accession>
<dbReference type="EMBL" id="CP069044">
    <property type="protein sequence ID" value="QRD07100.1"/>
    <property type="molecule type" value="Genomic_DNA"/>
</dbReference>
<name>A0A7U2ICD4_PHANO</name>
<evidence type="ECO:0000313" key="1">
    <source>
        <dbReference type="EMBL" id="QRD07100.1"/>
    </source>
</evidence>
<keyword evidence="2" id="KW-1185">Reference proteome</keyword>
<protein>
    <submittedName>
        <fullName evidence="1">Uncharacterized protein</fullName>
    </submittedName>
</protein>
<sequence length="256" mass="28807">MFRISKKHDVDDATRFAWVQNQWTETYAKMETNETSAEDFWSHIEVNPLLLSLDTPFRRTKTAERDAIGYDTLCFPRQKIFYEVPGKSNLTSFQAARPDSGVKIAPLPALTISTTSVSTRKTVRFYEGVKRRLYDLSGPAKGVNTPLDKRNWEPLMGGAAYPGSAIPIGFDSIFISTSLKTIALKRRVLNRFKAVQEYEKRRRQAAIAFGDDNPPLDQLEYGNADHKLALQATKVITIDDIGTFMSPLELGIPPTT</sequence>
<dbReference type="Proteomes" id="UP000663193">
    <property type="component" value="Chromosome 22"/>
</dbReference>
<gene>
    <name evidence="1" type="ORF">JI435_122980</name>
</gene>
<proteinExistence type="predicted"/>